<keyword evidence="1" id="KW-0472">Membrane</keyword>
<dbReference type="EMBL" id="JBHRWK010000071">
    <property type="protein sequence ID" value="MFC3454742.1"/>
    <property type="molecule type" value="Genomic_DNA"/>
</dbReference>
<evidence type="ECO:0000313" key="2">
    <source>
        <dbReference type="EMBL" id="MFC3454742.1"/>
    </source>
</evidence>
<feature type="transmembrane region" description="Helical" evidence="1">
    <location>
        <begin position="84"/>
        <end position="104"/>
    </location>
</feature>
<keyword evidence="1" id="KW-0812">Transmembrane</keyword>
<dbReference type="RefSeq" id="WP_378244526.1">
    <property type="nucleotide sequence ID" value="NZ_JBHRWK010000071.1"/>
</dbReference>
<proteinExistence type="predicted"/>
<gene>
    <name evidence="2" type="ORF">ACFOSH_35360</name>
</gene>
<protein>
    <submittedName>
        <fullName evidence="2">Uncharacterized protein</fullName>
    </submittedName>
</protein>
<name>A0ABV7P9Y8_9PSEU</name>
<accession>A0ABV7P9Y8</accession>
<evidence type="ECO:0000313" key="3">
    <source>
        <dbReference type="Proteomes" id="UP001595645"/>
    </source>
</evidence>
<keyword evidence="3" id="KW-1185">Reference proteome</keyword>
<comment type="caution">
    <text evidence="2">The sequence shown here is derived from an EMBL/GenBank/DDBJ whole genome shotgun (WGS) entry which is preliminary data.</text>
</comment>
<feature type="transmembrane region" description="Helical" evidence="1">
    <location>
        <begin position="116"/>
        <end position="132"/>
    </location>
</feature>
<evidence type="ECO:0000256" key="1">
    <source>
        <dbReference type="SAM" id="Phobius"/>
    </source>
</evidence>
<keyword evidence="1" id="KW-1133">Transmembrane helix</keyword>
<organism evidence="2 3">
    <name type="scientific">Amycolatopsis speibonae</name>
    <dbReference type="NCBI Taxonomy" id="1450224"/>
    <lineage>
        <taxon>Bacteria</taxon>
        <taxon>Bacillati</taxon>
        <taxon>Actinomycetota</taxon>
        <taxon>Actinomycetes</taxon>
        <taxon>Pseudonocardiales</taxon>
        <taxon>Pseudonocardiaceae</taxon>
        <taxon>Amycolatopsis</taxon>
    </lineage>
</organism>
<dbReference type="Proteomes" id="UP001595645">
    <property type="component" value="Unassembled WGS sequence"/>
</dbReference>
<feature type="transmembrane region" description="Helical" evidence="1">
    <location>
        <begin position="292"/>
        <end position="313"/>
    </location>
</feature>
<sequence>MPRTQFTGTAKELNDLALAEYSYRPPKWWHRYPRFTAAELAVSHLVLGEKNPLLDDSGEFQAIWKKKSGLKAHRDAISRWRAHGYQYGTMIWIGAAALAFLGTTWPNWLGGLPSRLPAYMLFTCALLAFWARKMRPERRFYRFVTKAEKAANIPLSSAVNTYPVRCMNHSGRAARLLFLHLQGGRRTWAAPPTVADRASEFTYPLINVVLDGAPSSPRAVRSFKRHAEFLKLTACLVALGREDLIPRLRRLTAAHGGIPMRTGDEEAEIPERDLLFLDPMRNHHRWAVVKDFYYPLSSWLSLAVAGVALVISLRR</sequence>
<reference evidence="3" key="1">
    <citation type="journal article" date="2019" name="Int. J. Syst. Evol. Microbiol.">
        <title>The Global Catalogue of Microorganisms (GCM) 10K type strain sequencing project: providing services to taxonomists for standard genome sequencing and annotation.</title>
        <authorList>
            <consortium name="The Broad Institute Genomics Platform"/>
            <consortium name="The Broad Institute Genome Sequencing Center for Infectious Disease"/>
            <person name="Wu L."/>
            <person name="Ma J."/>
        </authorList>
    </citation>
    <scope>NUCLEOTIDE SEQUENCE [LARGE SCALE GENOMIC DNA]</scope>
    <source>
        <strain evidence="3">CGMCC 4.7676</strain>
    </source>
</reference>